<feature type="domain" description="Chromo" evidence="3">
    <location>
        <begin position="331"/>
        <end position="380"/>
    </location>
</feature>
<feature type="compositionally biased region" description="Basic and acidic residues" evidence="2">
    <location>
        <begin position="223"/>
        <end position="234"/>
    </location>
</feature>
<dbReference type="InterPro" id="IPR000953">
    <property type="entry name" value="Chromo/chromo_shadow_dom"/>
</dbReference>
<evidence type="ECO:0000259" key="3">
    <source>
        <dbReference type="PROSITE" id="PS50013"/>
    </source>
</evidence>
<evidence type="ECO:0000256" key="1">
    <source>
        <dbReference type="ARBA" id="ARBA00011353"/>
    </source>
</evidence>
<dbReference type="AlphaFoldDB" id="A0AA40DSV5"/>
<comment type="caution">
    <text evidence="4">The sequence shown here is derived from an EMBL/GenBank/DDBJ whole genome shotgun (WGS) entry which is preliminary data.</text>
</comment>
<dbReference type="Proteomes" id="UP001172102">
    <property type="component" value="Unassembled WGS sequence"/>
</dbReference>
<dbReference type="GO" id="GO:0006338">
    <property type="term" value="P:chromatin remodeling"/>
    <property type="evidence" value="ECO:0007669"/>
    <property type="project" value="UniProtKB-ARBA"/>
</dbReference>
<feature type="compositionally biased region" description="Basic residues" evidence="2">
    <location>
        <begin position="292"/>
        <end position="305"/>
    </location>
</feature>
<dbReference type="SUPFAM" id="SSF54160">
    <property type="entry name" value="Chromo domain-like"/>
    <property type="match status" value="1"/>
</dbReference>
<evidence type="ECO:0000256" key="2">
    <source>
        <dbReference type="SAM" id="MobiDB-lite"/>
    </source>
</evidence>
<evidence type="ECO:0000313" key="5">
    <source>
        <dbReference type="Proteomes" id="UP001172102"/>
    </source>
</evidence>
<feature type="compositionally biased region" description="Basic and acidic residues" evidence="2">
    <location>
        <begin position="144"/>
        <end position="155"/>
    </location>
</feature>
<feature type="compositionally biased region" description="Basic residues" evidence="2">
    <location>
        <begin position="446"/>
        <end position="455"/>
    </location>
</feature>
<dbReference type="PROSITE" id="PS50013">
    <property type="entry name" value="CHROMO_2"/>
    <property type="match status" value="1"/>
</dbReference>
<feature type="compositionally biased region" description="Basic and acidic residues" evidence="2">
    <location>
        <begin position="242"/>
        <end position="263"/>
    </location>
</feature>
<feature type="region of interest" description="Disordered" evidence="2">
    <location>
        <begin position="280"/>
        <end position="312"/>
    </location>
</feature>
<feature type="region of interest" description="Disordered" evidence="2">
    <location>
        <begin position="19"/>
        <end position="266"/>
    </location>
</feature>
<gene>
    <name evidence="4" type="ORF">B0H67DRAFT_263956</name>
</gene>
<feature type="compositionally biased region" description="Basic and acidic residues" evidence="2">
    <location>
        <begin position="126"/>
        <end position="137"/>
    </location>
</feature>
<dbReference type="CDD" id="cd00024">
    <property type="entry name" value="CD_CSD"/>
    <property type="match status" value="1"/>
</dbReference>
<feature type="region of interest" description="Disordered" evidence="2">
    <location>
        <begin position="423"/>
        <end position="470"/>
    </location>
</feature>
<protein>
    <recommendedName>
        <fullName evidence="3">Chromo domain-containing protein</fullName>
    </recommendedName>
</protein>
<dbReference type="Gene3D" id="2.40.50.40">
    <property type="match status" value="1"/>
</dbReference>
<organism evidence="4 5">
    <name type="scientific">Lasiosphaeris hirsuta</name>
    <dbReference type="NCBI Taxonomy" id="260670"/>
    <lineage>
        <taxon>Eukaryota</taxon>
        <taxon>Fungi</taxon>
        <taxon>Dikarya</taxon>
        <taxon>Ascomycota</taxon>
        <taxon>Pezizomycotina</taxon>
        <taxon>Sordariomycetes</taxon>
        <taxon>Sordariomycetidae</taxon>
        <taxon>Sordariales</taxon>
        <taxon>Lasiosphaeriaceae</taxon>
        <taxon>Lasiosphaeris</taxon>
    </lineage>
</organism>
<feature type="compositionally biased region" description="Basic and acidic residues" evidence="2">
    <location>
        <begin position="42"/>
        <end position="52"/>
    </location>
</feature>
<keyword evidence="5" id="KW-1185">Reference proteome</keyword>
<sequence>MSISDTLAERIGSLFPLKNTMTTQAATNPTSDGGDSASNLDKPVDKPVEKTVARVVEQIRANQDEHRRLSVPRDSGVRDVWSTSEDDDDDSDVHIAKDESSDDGERAAEPTDSEPTEEIGGNGSVGHDDTATGKERGTIVASIEHTDTNTEDDRNVPGAQIAEGDGVMAEQVGREAAPTHPDTVTEEGPATPSEIAESQSRDIRTGEEEGQNADTTDSNAEPEVQKVPEAHGESGEPTTPQDAHDEERVAHEDPNKSPAHHPDTYTVGGLKAAVESAVAAVAADNQASPERHRSRPSGKRKKKAPPAKPERRLVLAEEVESDGDSADSEHFVVSRISDHRMFKGVPEVYVHWVGYKGQETWERESVIQETASIILFKYWDSVGGRGAHAPYAGKPDDYGVVFAIRGHYWELCRAVVPGLDNAEGVRNEDEDSDGEYERDGGSAHPVRARAGKRKAGTNIKRADKRRKTKSVTKTVASQTLCLWVEWLGWAKPTVVAEDSLRKTHPKLIKLYWDRVPGGRPLPPPKTGKV</sequence>
<feature type="compositionally biased region" description="Polar residues" evidence="2">
    <location>
        <begin position="19"/>
        <end position="39"/>
    </location>
</feature>
<reference evidence="4" key="1">
    <citation type="submission" date="2023-06" db="EMBL/GenBank/DDBJ databases">
        <title>Genome-scale phylogeny and comparative genomics of the fungal order Sordariales.</title>
        <authorList>
            <consortium name="Lawrence Berkeley National Laboratory"/>
            <person name="Hensen N."/>
            <person name="Bonometti L."/>
            <person name="Westerberg I."/>
            <person name="Brannstrom I.O."/>
            <person name="Guillou S."/>
            <person name="Cros-Aarteil S."/>
            <person name="Calhoun S."/>
            <person name="Haridas S."/>
            <person name="Kuo A."/>
            <person name="Mondo S."/>
            <person name="Pangilinan J."/>
            <person name="Riley R."/>
            <person name="Labutti K."/>
            <person name="Andreopoulos B."/>
            <person name="Lipzen A."/>
            <person name="Chen C."/>
            <person name="Yanf M."/>
            <person name="Daum C."/>
            <person name="Ng V."/>
            <person name="Clum A."/>
            <person name="Steindorff A."/>
            <person name="Ohm R."/>
            <person name="Martin F."/>
            <person name="Silar P."/>
            <person name="Natvig D."/>
            <person name="Lalanne C."/>
            <person name="Gautier V."/>
            <person name="Ament-Velasquez S.L."/>
            <person name="Kruys A."/>
            <person name="Hutchinson M.I."/>
            <person name="Powell A.J."/>
            <person name="Barry K."/>
            <person name="Miller A.N."/>
            <person name="Grigoriev I.V."/>
            <person name="Debuchy R."/>
            <person name="Gladieux P."/>
            <person name="Thoren M.H."/>
            <person name="Johannesson H."/>
        </authorList>
    </citation>
    <scope>NUCLEOTIDE SEQUENCE</scope>
    <source>
        <strain evidence="4">SMH4607-1</strain>
    </source>
</reference>
<name>A0AA40DSV5_9PEZI</name>
<dbReference type="EMBL" id="JAUKUA010000005">
    <property type="protein sequence ID" value="KAK0710718.1"/>
    <property type="molecule type" value="Genomic_DNA"/>
</dbReference>
<feature type="compositionally biased region" description="Basic and acidic residues" evidence="2">
    <location>
        <begin position="92"/>
        <end position="109"/>
    </location>
</feature>
<comment type="subunit">
    <text evidence="1">Component of the NuA4 histone acetyltransferase complex.</text>
</comment>
<proteinExistence type="predicted"/>
<accession>A0AA40DSV5</accession>
<evidence type="ECO:0000313" key="4">
    <source>
        <dbReference type="EMBL" id="KAK0710718.1"/>
    </source>
</evidence>
<dbReference type="InterPro" id="IPR016197">
    <property type="entry name" value="Chromo-like_dom_sf"/>
</dbReference>